<dbReference type="AlphaFoldDB" id="A0A165XJ38"/>
<evidence type="ECO:0000313" key="3">
    <source>
        <dbReference type="Proteomes" id="UP000076577"/>
    </source>
</evidence>
<dbReference type="RefSeq" id="WP_068007057.1">
    <property type="nucleotide sequence ID" value="NZ_FOFM01000001.1"/>
</dbReference>
<reference evidence="2 3" key="1">
    <citation type="journal article" date="2016" name="Front. Microbiol.">
        <title>Comparative Genomic Analysis Reveals a Diverse Repertoire of Genes Involved in Prokaryote-Eukaryote Interactions within the Pseudovibrio Genus.</title>
        <authorList>
            <person name="Romano S."/>
            <person name="Fernandez-Guerra A."/>
            <person name="Reen F.J."/>
            <person name="Glockner F.O."/>
            <person name="Crowley S.P."/>
            <person name="O'Sullivan O."/>
            <person name="Cotter P.D."/>
            <person name="Adams C."/>
            <person name="Dobson A.D."/>
            <person name="O'Gara F."/>
        </authorList>
    </citation>
    <scope>NUCLEOTIDE SEQUENCE [LARGE SCALE GENOMIC DNA]</scope>
    <source>
        <strain evidence="2 3">Ad2</strain>
    </source>
</reference>
<name>A0A165XJ38_9HYPH</name>
<comment type="caution">
    <text evidence="2">The sequence shown here is derived from an EMBL/GenBank/DDBJ whole genome shotgun (WGS) entry which is preliminary data.</text>
</comment>
<dbReference type="PATRIC" id="fig|989403.3.peg.3082"/>
<keyword evidence="3" id="KW-1185">Reference proteome</keyword>
<accession>A0A165XJ38</accession>
<feature type="chain" id="PRO_5007869006" evidence="1">
    <location>
        <begin position="35"/>
        <end position="412"/>
    </location>
</feature>
<proteinExistence type="predicted"/>
<gene>
    <name evidence="2" type="ORF">PsAD2_02872</name>
</gene>
<evidence type="ECO:0000256" key="1">
    <source>
        <dbReference type="SAM" id="SignalP"/>
    </source>
</evidence>
<dbReference type="STRING" id="989403.SAMN05421798_101278"/>
<dbReference type="OrthoDB" id="9812933at2"/>
<protein>
    <submittedName>
        <fullName evidence="2">Chemotaxis protein</fullName>
    </submittedName>
</protein>
<dbReference type="EMBL" id="LMCB01000029">
    <property type="protein sequence ID" value="KZL17755.1"/>
    <property type="molecule type" value="Genomic_DNA"/>
</dbReference>
<organism evidence="2 3">
    <name type="scientific">Pseudovibrio axinellae</name>
    <dbReference type="NCBI Taxonomy" id="989403"/>
    <lineage>
        <taxon>Bacteria</taxon>
        <taxon>Pseudomonadati</taxon>
        <taxon>Pseudomonadota</taxon>
        <taxon>Alphaproteobacteria</taxon>
        <taxon>Hyphomicrobiales</taxon>
        <taxon>Stappiaceae</taxon>
        <taxon>Pseudovibrio</taxon>
    </lineage>
</organism>
<sequence length="412" mass="45202">MPGPIKQTPGKSFLKSAALSLALATAMTSLPASNQPAYAQMVSTADPDLMVLELQILQDEIIKGNLEAYNLLQPSLIVIGRRFLRLDREVWKQEKHARAAVSFMLSGGSGSVFQELAVQGVVFSGDPNLFAGAMAYSQGNRKLALRLLARVDPLTLPVAVAGQVALAQAILTSNEDPAAAQRYFDVARLMMPGTLVEESALRRQAPMVAKLGDTQKFERLARRYLFQYSGSVFASEFRDTVANVISGAEYLKKENEWERVFQLVSEFDEESQHILLLRLARAALVSGNTAFAIRGSTAFLELEAKNEQQTNEAELYLSAAKASSEDWKDAISGLVEVKVSDLEPDVQLIQTAAIAMANSIREWPQPETPAASEFVPYVPQIGLNKKLHNEKVLEPFEDALNDADKALKEAEF</sequence>
<dbReference type="Proteomes" id="UP000076577">
    <property type="component" value="Unassembled WGS sequence"/>
</dbReference>
<feature type="signal peptide" evidence="1">
    <location>
        <begin position="1"/>
        <end position="34"/>
    </location>
</feature>
<keyword evidence="1" id="KW-0732">Signal</keyword>
<evidence type="ECO:0000313" key="2">
    <source>
        <dbReference type="EMBL" id="KZL17755.1"/>
    </source>
</evidence>